<dbReference type="PANTHER" id="PTHR10760:SF2">
    <property type="entry name" value="LD13476P-RELATED"/>
    <property type="match status" value="1"/>
</dbReference>
<gene>
    <name evidence="4" type="ORF">GN958_ATG05947</name>
</gene>
<dbReference type="PRINTS" id="PR00300">
    <property type="entry name" value="CLPPROTEASEA"/>
</dbReference>
<dbReference type="InterPro" id="IPR001270">
    <property type="entry name" value="ClpA/B"/>
</dbReference>
<sequence length="439" mass="49993">MSKETLMASAMRRTLLLSFLAVSACSRVSAFDIRWEDYWEAAMYHTGLGYQCTFVDKPSQTVLQHLQDNLKGQERAVEAVVGAIEAWEFSRSSTKDRAPLVLAITGPTGTGKTEMSNLVAEALFKRKKKLPNSEKRVPSGLLIFRGEDFSDNFTNPITEYHTQIKTRLAEHLHHCSGKAIVVIDEVQKVIPHTLDVLMEAVSESSQFSYYKHGVTKNIDTANVIFVLVSDIGVGEMEQVMIQYDTRDEIPTVQLERVVKSALDDQWKRLDFGKMIDQVIPFLPFEHQHIVEIIALKLRQLDENYRGKYWHRLWIEDNIADYMSRLDSVHYKVRSAVVNGKVKSSKVFAKYGARDVETGPIQLLKSKLLRYLRPFNPDAEIRISQDVDTKEIAIVSCAKEHFKQKKRTKKQSQTAADIGVSDDSEFVNIGCVTKWAGRFE</sequence>
<comment type="similarity">
    <text evidence="1">Belongs to the ClpA/ClpB family. Torsin subfamily.</text>
</comment>
<dbReference type="SMART" id="SM00382">
    <property type="entry name" value="AAA"/>
    <property type="match status" value="1"/>
</dbReference>
<evidence type="ECO:0000313" key="5">
    <source>
        <dbReference type="Proteomes" id="UP000704712"/>
    </source>
</evidence>
<dbReference type="InterPro" id="IPR010448">
    <property type="entry name" value="Torsin"/>
</dbReference>
<reference evidence="4" key="1">
    <citation type="submission" date="2020-03" db="EMBL/GenBank/DDBJ databases">
        <title>Hybrid Assembly of Korean Phytophthora infestans isolates.</title>
        <authorList>
            <person name="Prokchorchik M."/>
            <person name="Lee Y."/>
            <person name="Seo J."/>
            <person name="Cho J.-H."/>
            <person name="Park Y.-E."/>
            <person name="Jang D.-C."/>
            <person name="Im J.-S."/>
            <person name="Choi J.-G."/>
            <person name="Park H.-J."/>
            <person name="Lee G.-B."/>
            <person name="Lee Y.-G."/>
            <person name="Hong S.-Y."/>
            <person name="Cho K."/>
            <person name="Sohn K.H."/>
        </authorList>
    </citation>
    <scope>NUCLEOTIDE SEQUENCE</scope>
    <source>
        <strain evidence="4">KR_2_A2</strain>
    </source>
</reference>
<protein>
    <submittedName>
        <fullName evidence="4">Torsin</fullName>
    </submittedName>
</protein>
<dbReference type="GO" id="GO:0005524">
    <property type="term" value="F:ATP binding"/>
    <property type="evidence" value="ECO:0007669"/>
    <property type="project" value="InterPro"/>
</dbReference>
<dbReference type="PANTHER" id="PTHR10760">
    <property type="entry name" value="TORSIN"/>
    <property type="match status" value="1"/>
</dbReference>
<name>A0A8S9V0M9_PHYIN</name>
<dbReference type="InterPro" id="IPR003593">
    <property type="entry name" value="AAA+_ATPase"/>
</dbReference>
<dbReference type="Gene3D" id="3.40.50.300">
    <property type="entry name" value="P-loop containing nucleotide triphosphate hydrolases"/>
    <property type="match status" value="1"/>
</dbReference>
<evidence type="ECO:0000256" key="1">
    <source>
        <dbReference type="ARBA" id="ARBA00006235"/>
    </source>
</evidence>
<feature type="domain" description="AAA+ ATPase" evidence="3">
    <location>
        <begin position="98"/>
        <end position="285"/>
    </location>
</feature>
<dbReference type="SUPFAM" id="SSF52540">
    <property type="entry name" value="P-loop containing nucleoside triphosphate hydrolases"/>
    <property type="match status" value="1"/>
</dbReference>
<dbReference type="FunFam" id="3.40.50.300:FF:004347">
    <property type="entry name" value="Torsin-2A"/>
    <property type="match status" value="1"/>
</dbReference>
<dbReference type="AlphaFoldDB" id="A0A8S9V0M9"/>
<dbReference type="InterPro" id="IPR027417">
    <property type="entry name" value="P-loop_NTPase"/>
</dbReference>
<dbReference type="GO" id="GO:0016887">
    <property type="term" value="F:ATP hydrolysis activity"/>
    <property type="evidence" value="ECO:0007669"/>
    <property type="project" value="InterPro"/>
</dbReference>
<dbReference type="Pfam" id="PF06309">
    <property type="entry name" value="Torsin"/>
    <property type="match status" value="1"/>
</dbReference>
<proteinExistence type="inferred from homology"/>
<comment type="caution">
    <text evidence="4">The sequence shown here is derived from an EMBL/GenBank/DDBJ whole genome shotgun (WGS) entry which is preliminary data.</text>
</comment>
<feature type="signal peptide" evidence="2">
    <location>
        <begin position="1"/>
        <end position="30"/>
    </location>
</feature>
<organism evidence="4 5">
    <name type="scientific">Phytophthora infestans</name>
    <name type="common">Potato late blight agent</name>
    <name type="synonym">Botrytis infestans</name>
    <dbReference type="NCBI Taxonomy" id="4787"/>
    <lineage>
        <taxon>Eukaryota</taxon>
        <taxon>Sar</taxon>
        <taxon>Stramenopiles</taxon>
        <taxon>Oomycota</taxon>
        <taxon>Peronosporomycetes</taxon>
        <taxon>Peronosporales</taxon>
        <taxon>Peronosporaceae</taxon>
        <taxon>Phytophthora</taxon>
    </lineage>
</organism>
<keyword evidence="2" id="KW-0732">Signal</keyword>
<evidence type="ECO:0000256" key="2">
    <source>
        <dbReference type="SAM" id="SignalP"/>
    </source>
</evidence>
<evidence type="ECO:0000259" key="3">
    <source>
        <dbReference type="SMART" id="SM00382"/>
    </source>
</evidence>
<accession>A0A8S9V0M9</accession>
<dbReference type="GO" id="GO:0005737">
    <property type="term" value="C:cytoplasm"/>
    <property type="evidence" value="ECO:0007669"/>
    <property type="project" value="UniProtKB-ARBA"/>
</dbReference>
<feature type="chain" id="PRO_5035878287" evidence="2">
    <location>
        <begin position="31"/>
        <end position="439"/>
    </location>
</feature>
<dbReference type="PROSITE" id="PS51257">
    <property type="entry name" value="PROKAR_LIPOPROTEIN"/>
    <property type="match status" value="1"/>
</dbReference>
<dbReference type="EMBL" id="JAACNO010000795">
    <property type="protein sequence ID" value="KAF4144779.1"/>
    <property type="molecule type" value="Genomic_DNA"/>
</dbReference>
<dbReference type="Proteomes" id="UP000704712">
    <property type="component" value="Unassembled WGS sequence"/>
</dbReference>
<evidence type="ECO:0000313" key="4">
    <source>
        <dbReference type="EMBL" id="KAF4144779.1"/>
    </source>
</evidence>